<feature type="region of interest" description="Disordered" evidence="1">
    <location>
        <begin position="1"/>
        <end position="46"/>
    </location>
</feature>
<dbReference type="EMBL" id="SRLO01002392">
    <property type="protein sequence ID" value="TNN33005.1"/>
    <property type="molecule type" value="Genomic_DNA"/>
</dbReference>
<organism evidence="2 3">
    <name type="scientific">Liparis tanakae</name>
    <name type="common">Tanaka's snailfish</name>
    <dbReference type="NCBI Taxonomy" id="230148"/>
    <lineage>
        <taxon>Eukaryota</taxon>
        <taxon>Metazoa</taxon>
        <taxon>Chordata</taxon>
        <taxon>Craniata</taxon>
        <taxon>Vertebrata</taxon>
        <taxon>Euteleostomi</taxon>
        <taxon>Actinopterygii</taxon>
        <taxon>Neopterygii</taxon>
        <taxon>Teleostei</taxon>
        <taxon>Neoteleostei</taxon>
        <taxon>Acanthomorphata</taxon>
        <taxon>Eupercaria</taxon>
        <taxon>Perciformes</taxon>
        <taxon>Cottioidei</taxon>
        <taxon>Cottales</taxon>
        <taxon>Liparidae</taxon>
        <taxon>Liparis</taxon>
    </lineage>
</organism>
<comment type="caution">
    <text evidence="2">The sequence shown here is derived from an EMBL/GenBank/DDBJ whole genome shotgun (WGS) entry which is preliminary data.</text>
</comment>
<evidence type="ECO:0000256" key="1">
    <source>
        <dbReference type="SAM" id="MobiDB-lite"/>
    </source>
</evidence>
<gene>
    <name evidence="2" type="ORF">EYF80_056833</name>
</gene>
<sequence>MDPMSREISASAPRSRDQDWIRTRSGPDQDRIRTRSGPDQDRIRTVSMRIQVHVAPVVT</sequence>
<evidence type="ECO:0000313" key="3">
    <source>
        <dbReference type="Proteomes" id="UP000314294"/>
    </source>
</evidence>
<accession>A0A4Z2EVV0</accession>
<protein>
    <submittedName>
        <fullName evidence="2">Uncharacterized protein</fullName>
    </submittedName>
</protein>
<keyword evidence="3" id="KW-1185">Reference proteome</keyword>
<dbReference type="AlphaFoldDB" id="A0A4Z2EVV0"/>
<evidence type="ECO:0000313" key="2">
    <source>
        <dbReference type="EMBL" id="TNN33005.1"/>
    </source>
</evidence>
<dbReference type="Proteomes" id="UP000314294">
    <property type="component" value="Unassembled WGS sequence"/>
</dbReference>
<reference evidence="2 3" key="1">
    <citation type="submission" date="2019-03" db="EMBL/GenBank/DDBJ databases">
        <title>First draft genome of Liparis tanakae, snailfish: a comprehensive survey of snailfish specific genes.</title>
        <authorList>
            <person name="Kim W."/>
            <person name="Song I."/>
            <person name="Jeong J.-H."/>
            <person name="Kim D."/>
            <person name="Kim S."/>
            <person name="Ryu S."/>
            <person name="Song J.Y."/>
            <person name="Lee S.K."/>
        </authorList>
    </citation>
    <scope>NUCLEOTIDE SEQUENCE [LARGE SCALE GENOMIC DNA]</scope>
    <source>
        <tissue evidence="2">Muscle</tissue>
    </source>
</reference>
<feature type="compositionally biased region" description="Basic and acidic residues" evidence="1">
    <location>
        <begin position="14"/>
        <end position="44"/>
    </location>
</feature>
<proteinExistence type="predicted"/>
<name>A0A4Z2EVV0_9TELE</name>